<dbReference type="EMBL" id="BSTI01000001">
    <property type="protein sequence ID" value="GLY63625.1"/>
    <property type="molecule type" value="Genomic_DNA"/>
</dbReference>
<comment type="caution">
    <text evidence="5">The sequence shown here is derived from an EMBL/GenBank/DDBJ whole genome shotgun (WGS) entry which is preliminary data.</text>
</comment>
<dbReference type="InterPro" id="IPR036388">
    <property type="entry name" value="WH-like_DNA-bd_sf"/>
</dbReference>
<dbReference type="InterPro" id="IPR001845">
    <property type="entry name" value="HTH_ArsR_DNA-bd_dom"/>
</dbReference>
<proteinExistence type="predicted"/>
<dbReference type="SUPFAM" id="SSF46785">
    <property type="entry name" value="Winged helix' DNA-binding domain"/>
    <property type="match status" value="1"/>
</dbReference>
<protein>
    <submittedName>
        <fullName evidence="5">ArsR family transcriptional regulator</fullName>
    </submittedName>
</protein>
<dbReference type="Pfam" id="PF19361">
    <property type="entry name" value="DUF5937"/>
    <property type="match status" value="1"/>
</dbReference>
<feature type="domain" description="HTH arsR-type" evidence="4">
    <location>
        <begin position="227"/>
        <end position="314"/>
    </location>
</feature>
<keyword evidence="2" id="KW-0238">DNA-binding</keyword>
<evidence type="ECO:0000259" key="4">
    <source>
        <dbReference type="PROSITE" id="PS50987"/>
    </source>
</evidence>
<dbReference type="PROSITE" id="PS50987">
    <property type="entry name" value="HTH_ARSR_2"/>
    <property type="match status" value="1"/>
</dbReference>
<dbReference type="AlphaFoldDB" id="A0A9W6QX60"/>
<dbReference type="GO" id="GO:0003677">
    <property type="term" value="F:DNA binding"/>
    <property type="evidence" value="ECO:0007669"/>
    <property type="project" value="UniProtKB-KW"/>
</dbReference>
<reference evidence="5" key="1">
    <citation type="submission" date="2023-03" db="EMBL/GenBank/DDBJ databases">
        <title>Amycolatopsis taiwanensis NBRC 103393.</title>
        <authorList>
            <person name="Ichikawa N."/>
            <person name="Sato H."/>
            <person name="Tonouchi N."/>
        </authorList>
    </citation>
    <scope>NUCLEOTIDE SEQUENCE</scope>
    <source>
        <strain evidence="5">NBRC 103393</strain>
    </source>
</reference>
<accession>A0A9W6QX60</accession>
<keyword evidence="6" id="KW-1185">Reference proteome</keyword>
<dbReference type="SMART" id="SM00418">
    <property type="entry name" value="HTH_ARSR"/>
    <property type="match status" value="1"/>
</dbReference>
<dbReference type="InterPro" id="IPR011991">
    <property type="entry name" value="ArsR-like_HTH"/>
</dbReference>
<dbReference type="PANTHER" id="PTHR43132">
    <property type="entry name" value="ARSENICAL RESISTANCE OPERON REPRESSOR ARSR-RELATED"/>
    <property type="match status" value="1"/>
</dbReference>
<keyword evidence="1" id="KW-0805">Transcription regulation</keyword>
<dbReference type="GO" id="GO:0003700">
    <property type="term" value="F:DNA-binding transcription factor activity"/>
    <property type="evidence" value="ECO:0007669"/>
    <property type="project" value="InterPro"/>
</dbReference>
<gene>
    <name evidence="5" type="ORF">Atai01_02440</name>
</gene>
<sequence>MIELELVSPSTHRLRFGVSPLEEAIGAVRVILGLRGHPAYRPWLESVAEIALPIDELRAVLSGRTYITDFLSPPPEGPETTAEAQLAEIRRTPPAQVAAELAMVDADLTGLPEDPACARDLLADQMGLVWTELVSPHWPRIRATLSEDIAYRSRRLAQGGIGLALCDLHPSVRLAGDLLLVETRGRARGRLDRRGLLLLPCVFAWPGVGLMLVPPWQPSLLYPARGVARLWTGEPVPDDRLAAAFGRTKAALLLALAEPASTSELAARFGLAASTVSAHLTALRDVGLLTAGRAGHKVKYRLSDLGESLLAGLF</sequence>
<dbReference type="RefSeq" id="WP_285485559.1">
    <property type="nucleotide sequence ID" value="NZ_BSTI01000001.1"/>
</dbReference>
<keyword evidence="3" id="KW-0804">Transcription</keyword>
<dbReference type="Proteomes" id="UP001165136">
    <property type="component" value="Unassembled WGS sequence"/>
</dbReference>
<dbReference type="InterPro" id="IPR045981">
    <property type="entry name" value="DUF5937"/>
</dbReference>
<evidence type="ECO:0000313" key="5">
    <source>
        <dbReference type="EMBL" id="GLY63625.1"/>
    </source>
</evidence>
<dbReference type="InterPro" id="IPR036390">
    <property type="entry name" value="WH_DNA-bd_sf"/>
</dbReference>
<dbReference type="InterPro" id="IPR051011">
    <property type="entry name" value="Metal_resp_trans_reg"/>
</dbReference>
<organism evidence="5 6">
    <name type="scientific">Amycolatopsis taiwanensis</name>
    <dbReference type="NCBI Taxonomy" id="342230"/>
    <lineage>
        <taxon>Bacteria</taxon>
        <taxon>Bacillati</taxon>
        <taxon>Actinomycetota</taxon>
        <taxon>Actinomycetes</taxon>
        <taxon>Pseudonocardiales</taxon>
        <taxon>Pseudonocardiaceae</taxon>
        <taxon>Amycolatopsis</taxon>
    </lineage>
</organism>
<dbReference type="Gene3D" id="1.10.10.10">
    <property type="entry name" value="Winged helix-like DNA-binding domain superfamily/Winged helix DNA-binding domain"/>
    <property type="match status" value="1"/>
</dbReference>
<dbReference type="Pfam" id="PF12840">
    <property type="entry name" value="HTH_20"/>
    <property type="match status" value="1"/>
</dbReference>
<dbReference type="CDD" id="cd00090">
    <property type="entry name" value="HTH_ARSR"/>
    <property type="match status" value="1"/>
</dbReference>
<name>A0A9W6QX60_9PSEU</name>
<dbReference type="PANTHER" id="PTHR43132:SF8">
    <property type="entry name" value="HTH-TYPE TRANSCRIPTIONAL REGULATOR KMTR"/>
    <property type="match status" value="1"/>
</dbReference>
<evidence type="ECO:0000256" key="3">
    <source>
        <dbReference type="ARBA" id="ARBA00023163"/>
    </source>
</evidence>
<evidence type="ECO:0000256" key="2">
    <source>
        <dbReference type="ARBA" id="ARBA00023125"/>
    </source>
</evidence>
<evidence type="ECO:0000256" key="1">
    <source>
        <dbReference type="ARBA" id="ARBA00023015"/>
    </source>
</evidence>
<evidence type="ECO:0000313" key="6">
    <source>
        <dbReference type="Proteomes" id="UP001165136"/>
    </source>
</evidence>